<sequence length="487" mass="54010">MRLTTTFILLTSITVCAAVNYHVDFDQACWTIRNETVALGPSLGTNTSSRCASQYALFPNDPALPVIITLSECLDRWPGWQMSQVSQLSQWIGPLVGFLLPALVFVLTIPRNYRMPRGEKHFDRNIFLSILWLVIAFGIMILDIISWIMTVFGLAGLMLVGAIDESLKDWLILKEIERQVSKGSQGNLRRRQAAYATTLTLIGTFLPRVDPTQQTDQDLVDKVILEICDAKITDTQSKLHLLLDHQASYGIQIGAPVVFYLGAYGYALFDASSKLGDNDTAHAIAFGLWYGIVVLTATACCCVLGMTRSATLEAIFGQVQASKNASRFTPSKSAYQTVALWNRGGRVRSWMNRQVVGPMAPSNPSIEAILNSRTLRLFACTFTIFGITTVCALATSISYFTPVIGFGCRATTVLVYACSQIGLVFCWFCYHFHTGEKSPWIKWSVYVFGSIFLGFADFCYWWNDHAAFRCLSKLCVQSRAGKLAAVS</sequence>
<feature type="signal peptide" evidence="2">
    <location>
        <begin position="1"/>
        <end position="18"/>
    </location>
</feature>
<name>A0A8H7TJ66_9HELO</name>
<protein>
    <submittedName>
        <fullName evidence="3">Uncharacterized protein</fullName>
    </submittedName>
</protein>
<keyword evidence="1" id="KW-0472">Membrane</keyword>
<keyword evidence="4" id="KW-1185">Reference proteome</keyword>
<accession>A0A8H7TJ66</accession>
<feature type="chain" id="PRO_5034347766" evidence="2">
    <location>
        <begin position="19"/>
        <end position="487"/>
    </location>
</feature>
<feature type="transmembrane region" description="Helical" evidence="1">
    <location>
        <begin position="413"/>
        <end position="433"/>
    </location>
</feature>
<evidence type="ECO:0000256" key="2">
    <source>
        <dbReference type="SAM" id="SignalP"/>
    </source>
</evidence>
<dbReference type="OrthoDB" id="5392263at2759"/>
<keyword evidence="1" id="KW-1133">Transmembrane helix</keyword>
<evidence type="ECO:0000313" key="4">
    <source>
        <dbReference type="Proteomes" id="UP000664132"/>
    </source>
</evidence>
<evidence type="ECO:0000256" key="1">
    <source>
        <dbReference type="SAM" id="Phobius"/>
    </source>
</evidence>
<comment type="caution">
    <text evidence="3">The sequence shown here is derived from an EMBL/GenBank/DDBJ whole genome shotgun (WGS) entry which is preliminary data.</text>
</comment>
<evidence type="ECO:0000313" key="3">
    <source>
        <dbReference type="EMBL" id="KAG4419753.1"/>
    </source>
</evidence>
<feature type="transmembrane region" description="Helical" evidence="1">
    <location>
        <begin position="130"/>
        <end position="163"/>
    </location>
</feature>
<dbReference type="AlphaFoldDB" id="A0A8H7TJ66"/>
<keyword evidence="1" id="KW-0812">Transmembrane</keyword>
<reference evidence="3" key="1">
    <citation type="submission" date="2021-02" db="EMBL/GenBank/DDBJ databases">
        <title>Genome sequence Cadophora malorum strain M34.</title>
        <authorList>
            <person name="Stefanovic E."/>
            <person name="Vu D."/>
            <person name="Scully C."/>
            <person name="Dijksterhuis J."/>
            <person name="Roader J."/>
            <person name="Houbraken J."/>
        </authorList>
    </citation>
    <scope>NUCLEOTIDE SEQUENCE</scope>
    <source>
        <strain evidence="3">M34</strain>
    </source>
</reference>
<dbReference type="EMBL" id="JAFJYH010000099">
    <property type="protein sequence ID" value="KAG4419753.1"/>
    <property type="molecule type" value="Genomic_DNA"/>
</dbReference>
<proteinExistence type="predicted"/>
<organism evidence="3 4">
    <name type="scientific">Cadophora malorum</name>
    <dbReference type="NCBI Taxonomy" id="108018"/>
    <lineage>
        <taxon>Eukaryota</taxon>
        <taxon>Fungi</taxon>
        <taxon>Dikarya</taxon>
        <taxon>Ascomycota</taxon>
        <taxon>Pezizomycotina</taxon>
        <taxon>Leotiomycetes</taxon>
        <taxon>Helotiales</taxon>
        <taxon>Ploettnerulaceae</taxon>
        <taxon>Cadophora</taxon>
    </lineage>
</organism>
<gene>
    <name evidence="3" type="ORF">IFR04_007160</name>
</gene>
<keyword evidence="2" id="KW-0732">Signal</keyword>
<feature type="transmembrane region" description="Helical" evidence="1">
    <location>
        <begin position="375"/>
        <end position="401"/>
    </location>
</feature>
<feature type="transmembrane region" description="Helical" evidence="1">
    <location>
        <begin position="281"/>
        <end position="306"/>
    </location>
</feature>
<feature type="transmembrane region" description="Helical" evidence="1">
    <location>
        <begin position="445"/>
        <end position="463"/>
    </location>
</feature>
<feature type="transmembrane region" description="Helical" evidence="1">
    <location>
        <begin position="91"/>
        <end position="109"/>
    </location>
</feature>
<feature type="transmembrane region" description="Helical" evidence="1">
    <location>
        <begin position="249"/>
        <end position="269"/>
    </location>
</feature>
<dbReference type="Proteomes" id="UP000664132">
    <property type="component" value="Unassembled WGS sequence"/>
</dbReference>